<keyword evidence="1" id="KW-0472">Membrane</keyword>
<dbReference type="Pfam" id="PF04773">
    <property type="entry name" value="FecR"/>
    <property type="match status" value="1"/>
</dbReference>
<dbReference type="Pfam" id="PF16344">
    <property type="entry name" value="FecR_C"/>
    <property type="match status" value="1"/>
</dbReference>
<evidence type="ECO:0000256" key="1">
    <source>
        <dbReference type="SAM" id="Phobius"/>
    </source>
</evidence>
<dbReference type="AlphaFoldDB" id="A0A4R6SUN3"/>
<dbReference type="Gene3D" id="3.55.50.30">
    <property type="match status" value="1"/>
</dbReference>
<dbReference type="PANTHER" id="PTHR30273">
    <property type="entry name" value="PERIPLASMIC SIGNAL SENSOR AND SIGMA FACTOR ACTIVATOR FECR-RELATED"/>
    <property type="match status" value="1"/>
</dbReference>
<gene>
    <name evidence="4" type="ORF">ATK78_1604</name>
</gene>
<keyword evidence="5" id="KW-1185">Reference proteome</keyword>
<evidence type="ECO:0000259" key="3">
    <source>
        <dbReference type="Pfam" id="PF16344"/>
    </source>
</evidence>
<feature type="transmembrane region" description="Helical" evidence="1">
    <location>
        <begin position="78"/>
        <end position="97"/>
    </location>
</feature>
<dbReference type="InterPro" id="IPR006860">
    <property type="entry name" value="FecR"/>
</dbReference>
<dbReference type="InterPro" id="IPR012373">
    <property type="entry name" value="Ferrdict_sens_TM"/>
</dbReference>
<dbReference type="RefSeq" id="WP_133575533.1">
    <property type="nucleotide sequence ID" value="NZ_SNYC01000004.1"/>
</dbReference>
<name>A0A4R6SUN3_9SPHI</name>
<dbReference type="PANTHER" id="PTHR30273:SF2">
    <property type="entry name" value="PROTEIN FECR"/>
    <property type="match status" value="1"/>
</dbReference>
<comment type="caution">
    <text evidence="4">The sequence shown here is derived from an EMBL/GenBank/DDBJ whole genome shotgun (WGS) entry which is preliminary data.</text>
</comment>
<proteinExistence type="predicted"/>
<protein>
    <submittedName>
        <fullName evidence="4">FecR family protein</fullName>
    </submittedName>
</protein>
<keyword evidence="1" id="KW-0812">Transmembrane</keyword>
<feature type="domain" description="Protein FecR C-terminal" evidence="3">
    <location>
        <begin position="253"/>
        <end position="321"/>
    </location>
</feature>
<dbReference type="GO" id="GO:0016989">
    <property type="term" value="F:sigma factor antagonist activity"/>
    <property type="evidence" value="ECO:0007669"/>
    <property type="project" value="TreeGrafter"/>
</dbReference>
<accession>A0A4R6SUN3</accession>
<dbReference type="Proteomes" id="UP000295620">
    <property type="component" value="Unassembled WGS sequence"/>
</dbReference>
<evidence type="ECO:0000313" key="5">
    <source>
        <dbReference type="Proteomes" id="UP000295620"/>
    </source>
</evidence>
<dbReference type="Gene3D" id="2.60.120.1440">
    <property type="match status" value="1"/>
</dbReference>
<evidence type="ECO:0000313" key="4">
    <source>
        <dbReference type="EMBL" id="TDQ09450.1"/>
    </source>
</evidence>
<dbReference type="EMBL" id="SNYC01000004">
    <property type="protein sequence ID" value="TDQ09450.1"/>
    <property type="molecule type" value="Genomic_DNA"/>
</dbReference>
<dbReference type="InterPro" id="IPR032508">
    <property type="entry name" value="FecR_C"/>
</dbReference>
<organism evidence="4 5">
    <name type="scientific">Pedobacter metabolipauper</name>
    <dbReference type="NCBI Taxonomy" id="425513"/>
    <lineage>
        <taxon>Bacteria</taxon>
        <taxon>Pseudomonadati</taxon>
        <taxon>Bacteroidota</taxon>
        <taxon>Sphingobacteriia</taxon>
        <taxon>Sphingobacteriales</taxon>
        <taxon>Sphingobacteriaceae</taxon>
        <taxon>Pedobacter</taxon>
    </lineage>
</organism>
<feature type="domain" description="FecR protein" evidence="2">
    <location>
        <begin position="110"/>
        <end position="204"/>
    </location>
</feature>
<reference evidence="4 5" key="1">
    <citation type="submission" date="2019-03" db="EMBL/GenBank/DDBJ databases">
        <title>Genomic Encyclopedia of Archaeal and Bacterial Type Strains, Phase II (KMG-II): from individual species to whole genera.</title>
        <authorList>
            <person name="Goeker M."/>
        </authorList>
    </citation>
    <scope>NUCLEOTIDE SEQUENCE [LARGE SCALE GENOMIC DNA]</scope>
    <source>
        <strain evidence="4 5">DSM 19035</strain>
    </source>
</reference>
<keyword evidence="1" id="KW-1133">Transmembrane helix</keyword>
<evidence type="ECO:0000259" key="2">
    <source>
        <dbReference type="Pfam" id="PF04773"/>
    </source>
</evidence>
<dbReference type="PIRSF" id="PIRSF018266">
    <property type="entry name" value="FecR"/>
    <property type="match status" value="1"/>
</dbReference>
<dbReference type="OrthoDB" id="1524389at2"/>
<sequence>METSPQTEKERTLLKKYLAGNCSAAEKEQVELWYKSFDQSPLPGRTQEKNSLNNVKRKLFNQIQSANPKKARIFRLPVYLRFAAVLALMTTISLMIYRFSDHAGQTAIEYVTLKGEHKVITLADGSVVTLNSGSSLKVKSDFKQSTREVQLSGEAFFKIAKDKSRPFIIQSGNLKTTVLGTSFNINAYPDLSEIKIAVATGKVKVAHTTENKQELMLANEMVKDQVLIFNSKTQLAEIKTGNTELLSSWISNKLYIDNSSMDDIAKQLSRHYNTKVSLDPKMNDTDKYTITLGNENLQTSAQILSEFTHHTFYIKQNQLYIMKKK</sequence>